<dbReference type="AlphaFoldDB" id="A0A830GU07"/>
<dbReference type="InterPro" id="IPR016156">
    <property type="entry name" value="FAD/NAD-linked_Rdtase_dimer_sf"/>
</dbReference>
<evidence type="ECO:0000256" key="2">
    <source>
        <dbReference type="ARBA" id="ARBA00022630"/>
    </source>
</evidence>
<dbReference type="PRINTS" id="PR00469">
    <property type="entry name" value="PNDRDTASEII"/>
</dbReference>
<dbReference type="PANTHER" id="PTHR43557">
    <property type="entry name" value="APOPTOSIS-INDUCING FACTOR 1"/>
    <property type="match status" value="1"/>
</dbReference>
<dbReference type="InterPro" id="IPR028202">
    <property type="entry name" value="Reductase_C"/>
</dbReference>
<dbReference type="OrthoDB" id="28009at2157"/>
<keyword evidence="8" id="KW-1185">Reference proteome</keyword>
<evidence type="ECO:0000256" key="1">
    <source>
        <dbReference type="ARBA" id="ARBA00001974"/>
    </source>
</evidence>
<dbReference type="Pfam" id="PF14759">
    <property type="entry name" value="Reductase_C"/>
    <property type="match status" value="1"/>
</dbReference>
<reference evidence="7" key="1">
    <citation type="journal article" date="2014" name="Int. J. Syst. Evol. Microbiol.">
        <title>Complete genome sequence of Corynebacterium casei LMG S-19264T (=DSM 44701T), isolated from a smear-ripened cheese.</title>
        <authorList>
            <consortium name="US DOE Joint Genome Institute (JGI-PGF)"/>
            <person name="Walter F."/>
            <person name="Albersmeier A."/>
            <person name="Kalinowski J."/>
            <person name="Ruckert C."/>
        </authorList>
    </citation>
    <scope>NUCLEOTIDE SEQUENCE</scope>
    <source>
        <strain evidence="7">JCM 10088</strain>
    </source>
</reference>
<dbReference type="Pfam" id="PF07992">
    <property type="entry name" value="Pyr_redox_2"/>
    <property type="match status" value="1"/>
</dbReference>
<gene>
    <name evidence="7" type="ORF">GCM10007981_09200</name>
</gene>
<dbReference type="SUPFAM" id="SSF55424">
    <property type="entry name" value="FAD/NAD-linked reductases, dimerisation (C-terminal) domain"/>
    <property type="match status" value="1"/>
</dbReference>
<protein>
    <submittedName>
        <fullName evidence="7">Uncharacterized protein</fullName>
    </submittedName>
</protein>
<dbReference type="Proteomes" id="UP000610960">
    <property type="component" value="Unassembled WGS sequence"/>
</dbReference>
<feature type="domain" description="FAD/NAD(P)-binding" evidence="5">
    <location>
        <begin position="7"/>
        <end position="295"/>
    </location>
</feature>
<sequence>MDNNRIDYLIIGGGLAGHSAAKQLINAGSVVMVTEEGFTPYDRPPLSKTYLRGEVDESSIFFEPEIYKHGVKVILRKKVESLDSREGIAILSDGTTIEFSKALIATGGRPRKLGVPGEAEVGVTYFRTLDDARSIRERARGSKAPLVVGAGFLGMELAASLAMMGLRPTVVEAKPQIWSGFMDEKTAMVMQQYFEARGVSFILGETIREFQRNLAVVGDGREIETDLVVASIGIIPNSEVAQRSGISTGNGIIVNEYLETNSPGVYAAGDVANILDPVTGDRRRIEHWNNAEYTGKLAAANMRGSRSRYDFLSTIWSDVFDLHLESAGDAVNRDEELVRGNVNKPSFVTIYLRRGIIIGYLAVNRDYGELEVLNKLIINKFDASSHRKQLVSEEFDLRSLVASN</sequence>
<dbReference type="PRINTS" id="PR00368">
    <property type="entry name" value="FADPNR"/>
</dbReference>
<keyword evidence="3" id="KW-0274">FAD</keyword>
<evidence type="ECO:0000313" key="7">
    <source>
        <dbReference type="EMBL" id="GGP20573.1"/>
    </source>
</evidence>
<feature type="domain" description="Reductase C-terminal" evidence="6">
    <location>
        <begin position="315"/>
        <end position="400"/>
    </location>
</feature>
<evidence type="ECO:0000259" key="6">
    <source>
        <dbReference type="Pfam" id="PF14759"/>
    </source>
</evidence>
<comment type="caution">
    <text evidence="7">The sequence shown here is derived from an EMBL/GenBank/DDBJ whole genome shotgun (WGS) entry which is preliminary data.</text>
</comment>
<evidence type="ECO:0000259" key="5">
    <source>
        <dbReference type="Pfam" id="PF07992"/>
    </source>
</evidence>
<organism evidence="7 8">
    <name type="scientific">Thermocladium modestius</name>
    <dbReference type="NCBI Taxonomy" id="62609"/>
    <lineage>
        <taxon>Archaea</taxon>
        <taxon>Thermoproteota</taxon>
        <taxon>Thermoprotei</taxon>
        <taxon>Thermoproteales</taxon>
        <taxon>Thermoproteaceae</taxon>
        <taxon>Thermocladium</taxon>
    </lineage>
</organism>
<dbReference type="Gene3D" id="3.50.50.60">
    <property type="entry name" value="FAD/NAD(P)-binding domain"/>
    <property type="match status" value="2"/>
</dbReference>
<dbReference type="InterPro" id="IPR023753">
    <property type="entry name" value="FAD/NAD-binding_dom"/>
</dbReference>
<dbReference type="InterPro" id="IPR050446">
    <property type="entry name" value="FAD-oxidoreductase/Apoptosis"/>
</dbReference>
<dbReference type="InterPro" id="IPR036188">
    <property type="entry name" value="FAD/NAD-bd_sf"/>
</dbReference>
<evidence type="ECO:0000313" key="8">
    <source>
        <dbReference type="Proteomes" id="UP000610960"/>
    </source>
</evidence>
<dbReference type="Gene3D" id="3.30.390.30">
    <property type="match status" value="1"/>
</dbReference>
<accession>A0A830GU07</accession>
<name>A0A830GU07_9CREN</name>
<dbReference type="RefSeq" id="WP_188596247.1">
    <property type="nucleotide sequence ID" value="NZ_BMNL01000002.1"/>
</dbReference>
<dbReference type="EMBL" id="BMNL01000002">
    <property type="protein sequence ID" value="GGP20573.1"/>
    <property type="molecule type" value="Genomic_DNA"/>
</dbReference>
<dbReference type="SUPFAM" id="SSF51905">
    <property type="entry name" value="FAD/NAD(P)-binding domain"/>
    <property type="match status" value="1"/>
</dbReference>
<proteinExistence type="predicted"/>
<keyword evidence="2" id="KW-0285">Flavoprotein</keyword>
<dbReference type="GO" id="GO:0005737">
    <property type="term" value="C:cytoplasm"/>
    <property type="evidence" value="ECO:0007669"/>
    <property type="project" value="TreeGrafter"/>
</dbReference>
<dbReference type="PANTHER" id="PTHR43557:SF2">
    <property type="entry name" value="RIESKE DOMAIN-CONTAINING PROTEIN-RELATED"/>
    <property type="match status" value="1"/>
</dbReference>
<comment type="cofactor">
    <cofactor evidence="1">
        <name>FAD</name>
        <dbReference type="ChEBI" id="CHEBI:57692"/>
    </cofactor>
</comment>
<evidence type="ECO:0000256" key="3">
    <source>
        <dbReference type="ARBA" id="ARBA00022827"/>
    </source>
</evidence>
<reference evidence="7" key="2">
    <citation type="submission" date="2020-09" db="EMBL/GenBank/DDBJ databases">
        <authorList>
            <person name="Sun Q."/>
            <person name="Ohkuma M."/>
        </authorList>
    </citation>
    <scope>NUCLEOTIDE SEQUENCE</scope>
    <source>
        <strain evidence="7">JCM 10088</strain>
    </source>
</reference>
<dbReference type="GO" id="GO:0016651">
    <property type="term" value="F:oxidoreductase activity, acting on NAD(P)H"/>
    <property type="evidence" value="ECO:0007669"/>
    <property type="project" value="TreeGrafter"/>
</dbReference>
<keyword evidence="4" id="KW-0560">Oxidoreductase</keyword>
<evidence type="ECO:0000256" key="4">
    <source>
        <dbReference type="ARBA" id="ARBA00023002"/>
    </source>
</evidence>